<dbReference type="GeneID" id="101654837"/>
<evidence type="ECO:0000256" key="1">
    <source>
        <dbReference type="SAM" id="MobiDB-lite"/>
    </source>
</evidence>
<proteinExistence type="predicted"/>
<evidence type="ECO:0000313" key="3">
    <source>
        <dbReference type="Proteomes" id="UP000694863"/>
    </source>
</evidence>
<keyword evidence="2" id="KW-0812">Transmembrane</keyword>
<feature type="compositionally biased region" description="Polar residues" evidence="1">
    <location>
        <begin position="115"/>
        <end position="134"/>
    </location>
</feature>
<protein>
    <submittedName>
        <fullName evidence="4">Golgi-associated olfactory signaling regulator</fullName>
    </submittedName>
</protein>
<gene>
    <name evidence="4" type="primary">GFY</name>
</gene>
<feature type="transmembrane region" description="Helical" evidence="2">
    <location>
        <begin position="154"/>
        <end position="180"/>
    </location>
</feature>
<sequence length="266" mass="28565">MTPKKPLLQPIPPPLATAGPSPAAPRELQLEAFVGTMRPFRPIFFLLLFLLAWQGSQAVPSTAPPAGTDSTTLGHPSATGFLGAPNPGPTENAHQEPSGAPTLNITEILHPDPHPTQTAGPQTPETHNVDTTQIPSSEFPQTARVTLVGRPRGVAGGALCLFLAGTGLLIGIFLLLWCLYRRAARHRPFAHHRLPDDDEPVMHLDTPKDPYDLYFYAPDAWVPSHIATKQLPPTPPLPPKLPPPPRGGPPQRLEALSPATLPNNFV</sequence>
<feature type="region of interest" description="Disordered" evidence="1">
    <location>
        <begin position="1"/>
        <end position="23"/>
    </location>
</feature>
<feature type="region of interest" description="Disordered" evidence="1">
    <location>
        <begin position="58"/>
        <end position="134"/>
    </location>
</feature>
<reference evidence="4" key="1">
    <citation type="submission" date="2025-08" db="UniProtKB">
        <authorList>
            <consortium name="RefSeq"/>
        </authorList>
    </citation>
    <scope>IDENTIFICATION</scope>
</reference>
<keyword evidence="3" id="KW-1185">Reference proteome</keyword>
<feature type="region of interest" description="Disordered" evidence="1">
    <location>
        <begin position="227"/>
        <end position="266"/>
    </location>
</feature>
<keyword evidence="2" id="KW-1133">Transmembrane helix</keyword>
<accession>A0ABM0IYD3</accession>
<name>A0ABM0IYD3_ECHTE</name>
<dbReference type="RefSeq" id="XP_004710719.1">
    <property type="nucleotide sequence ID" value="XM_004710662.1"/>
</dbReference>
<keyword evidence="2" id="KW-0472">Membrane</keyword>
<feature type="compositionally biased region" description="Pro residues" evidence="1">
    <location>
        <begin position="232"/>
        <end position="248"/>
    </location>
</feature>
<dbReference type="Proteomes" id="UP000694863">
    <property type="component" value="Unplaced"/>
</dbReference>
<evidence type="ECO:0000256" key="2">
    <source>
        <dbReference type="SAM" id="Phobius"/>
    </source>
</evidence>
<evidence type="ECO:0000313" key="4">
    <source>
        <dbReference type="RefSeq" id="XP_004710719.1"/>
    </source>
</evidence>
<organism evidence="3 4">
    <name type="scientific">Echinops telfairi</name>
    <name type="common">Lesser hedgehog tenrec</name>
    <dbReference type="NCBI Taxonomy" id="9371"/>
    <lineage>
        <taxon>Eukaryota</taxon>
        <taxon>Metazoa</taxon>
        <taxon>Chordata</taxon>
        <taxon>Craniata</taxon>
        <taxon>Vertebrata</taxon>
        <taxon>Euteleostomi</taxon>
        <taxon>Mammalia</taxon>
        <taxon>Eutheria</taxon>
        <taxon>Afrotheria</taxon>
        <taxon>Tenrecidae</taxon>
        <taxon>Tenrecinae</taxon>
        <taxon>Echinops</taxon>
    </lineage>
</organism>